<dbReference type="EMBL" id="CAADFC020000016">
    <property type="protein sequence ID" value="VIO72922.1"/>
    <property type="molecule type" value="Genomic_DNA"/>
</dbReference>
<protein>
    <recommendedName>
        <fullName evidence="1">DUF6894 domain-containing protein</fullName>
    </recommendedName>
</protein>
<evidence type="ECO:0000313" key="2">
    <source>
        <dbReference type="EMBL" id="VIO72922.1"/>
    </source>
</evidence>
<feature type="domain" description="DUF6894" evidence="1">
    <location>
        <begin position="4"/>
        <end position="64"/>
    </location>
</feature>
<evidence type="ECO:0000313" key="3">
    <source>
        <dbReference type="Proteomes" id="UP000328092"/>
    </source>
</evidence>
<dbReference type="OrthoDB" id="8242967at2"/>
<organism evidence="2 3">
    <name type="scientific">Bradyrhizobium ivorense</name>
    <dbReference type="NCBI Taxonomy" id="2511166"/>
    <lineage>
        <taxon>Bacteria</taxon>
        <taxon>Pseudomonadati</taxon>
        <taxon>Pseudomonadota</taxon>
        <taxon>Alphaproteobacteria</taxon>
        <taxon>Hyphomicrobiales</taxon>
        <taxon>Nitrobacteraceae</taxon>
        <taxon>Bradyrhizobium</taxon>
    </lineage>
</organism>
<proteinExistence type="predicted"/>
<comment type="caution">
    <text evidence="2">The sequence shown here is derived from an EMBL/GenBank/DDBJ whole genome shotgun (WGS) entry which is preliminary data.</text>
</comment>
<dbReference type="Proteomes" id="UP000328092">
    <property type="component" value="Unassembled WGS sequence"/>
</dbReference>
<name>A0A508TBS5_9BRAD</name>
<dbReference type="Pfam" id="PF21834">
    <property type="entry name" value="DUF6894"/>
    <property type="match status" value="1"/>
</dbReference>
<reference evidence="2" key="1">
    <citation type="submission" date="2019-02" db="EMBL/GenBank/DDBJ databases">
        <authorList>
            <person name="Pothier F.J."/>
        </authorList>
    </citation>
    <scope>NUCLEOTIDE SEQUENCE</scope>
    <source>
        <strain evidence="2">CI-1B</strain>
    </source>
</reference>
<gene>
    <name evidence="2" type="ORF">CI1B_45710</name>
</gene>
<dbReference type="RefSeq" id="WP_139861705.1">
    <property type="nucleotide sequence ID" value="NZ_CAADFC020000016.1"/>
</dbReference>
<sequence>MRTYYFDGNDGIAIRDRGEVEFANDGDAIAHSMRMASRIRCKNPTGNDDCYVVVINESGEVIHREAVYPAVT</sequence>
<evidence type="ECO:0000259" key="1">
    <source>
        <dbReference type="Pfam" id="PF21834"/>
    </source>
</evidence>
<dbReference type="AlphaFoldDB" id="A0A508TBS5"/>
<keyword evidence="3" id="KW-1185">Reference proteome</keyword>
<accession>A0A508TBS5</accession>
<dbReference type="InterPro" id="IPR054189">
    <property type="entry name" value="DUF6894"/>
</dbReference>